<protein>
    <submittedName>
        <fullName evidence="6">Energy-coupling factor transporter transmembrane protein EcfT</fullName>
    </submittedName>
</protein>
<accession>A0ABT2M382</accession>
<feature type="transmembrane region" description="Helical" evidence="5">
    <location>
        <begin position="56"/>
        <end position="74"/>
    </location>
</feature>
<organism evidence="6 7">
    <name type="scientific">Eubacterium album</name>
    <dbReference type="NCBI Taxonomy" id="2978477"/>
    <lineage>
        <taxon>Bacteria</taxon>
        <taxon>Bacillati</taxon>
        <taxon>Bacillota</taxon>
        <taxon>Clostridia</taxon>
        <taxon>Eubacteriales</taxon>
        <taxon>Eubacteriaceae</taxon>
        <taxon>Eubacterium</taxon>
    </lineage>
</organism>
<evidence type="ECO:0000256" key="2">
    <source>
        <dbReference type="ARBA" id="ARBA00022692"/>
    </source>
</evidence>
<feature type="transmembrane region" description="Helical" evidence="5">
    <location>
        <begin position="268"/>
        <end position="286"/>
    </location>
</feature>
<dbReference type="RefSeq" id="WP_260979141.1">
    <property type="nucleotide sequence ID" value="NZ_JAODBU010000015.1"/>
</dbReference>
<reference evidence="6" key="1">
    <citation type="submission" date="2022-09" db="EMBL/GenBank/DDBJ databases">
        <title>Eubacterium sp. LFL-14 isolated from human feces.</title>
        <authorList>
            <person name="Liu F."/>
        </authorList>
    </citation>
    <scope>NUCLEOTIDE SEQUENCE</scope>
    <source>
        <strain evidence="6">LFL-14</strain>
    </source>
</reference>
<sequence>MREEFGRFHPVVNILFYAFILGITMFVNHPIMLFISFLFATVYFVIVYKNKKIKKLTGLLGLFIFAGLINPLFSHRGMTVLFFLPTGNAVTLESIIYGMFAAGILVTVMIWIFTFQKIVTEDKIMAVFGKIVPTLALIFSMVLKFVPAFVAHAKETSDVNRVMAVANGSDINKMNFIRKVKMQVKNFSITATWALENSVDTADSMASRGYGVKRRTNFNNYKLTLRDIIALIWIIFLGGIVVLGCIFGCVKTHYYPMLYIEENKYATLVYITYSALCATPILINIMEEIRWLRLKSKI</sequence>
<evidence type="ECO:0000256" key="4">
    <source>
        <dbReference type="ARBA" id="ARBA00023136"/>
    </source>
</evidence>
<feature type="transmembrane region" description="Helical" evidence="5">
    <location>
        <begin position="228"/>
        <end position="247"/>
    </location>
</feature>
<evidence type="ECO:0000313" key="7">
    <source>
        <dbReference type="Proteomes" id="UP001431199"/>
    </source>
</evidence>
<dbReference type="EMBL" id="JAODBU010000015">
    <property type="protein sequence ID" value="MCT7399981.1"/>
    <property type="molecule type" value="Genomic_DNA"/>
</dbReference>
<gene>
    <name evidence="6" type="ORF">N5B56_13000</name>
</gene>
<evidence type="ECO:0000256" key="5">
    <source>
        <dbReference type="SAM" id="Phobius"/>
    </source>
</evidence>
<comment type="subcellular location">
    <subcellularLocation>
        <location evidence="1">Membrane</location>
        <topology evidence="1">Multi-pass membrane protein</topology>
    </subcellularLocation>
</comment>
<dbReference type="CDD" id="cd16914">
    <property type="entry name" value="EcfT"/>
    <property type="match status" value="1"/>
</dbReference>
<dbReference type="Proteomes" id="UP001431199">
    <property type="component" value="Unassembled WGS sequence"/>
</dbReference>
<proteinExistence type="predicted"/>
<feature type="transmembrane region" description="Helical" evidence="5">
    <location>
        <begin position="94"/>
        <end position="115"/>
    </location>
</feature>
<keyword evidence="7" id="KW-1185">Reference proteome</keyword>
<feature type="transmembrane region" description="Helical" evidence="5">
    <location>
        <begin position="14"/>
        <end position="44"/>
    </location>
</feature>
<keyword evidence="4 5" id="KW-0472">Membrane</keyword>
<keyword evidence="2 5" id="KW-0812">Transmembrane</keyword>
<evidence type="ECO:0000256" key="1">
    <source>
        <dbReference type="ARBA" id="ARBA00004141"/>
    </source>
</evidence>
<keyword evidence="3 5" id="KW-1133">Transmembrane helix</keyword>
<evidence type="ECO:0000256" key="3">
    <source>
        <dbReference type="ARBA" id="ARBA00022989"/>
    </source>
</evidence>
<evidence type="ECO:0000313" key="6">
    <source>
        <dbReference type="EMBL" id="MCT7399981.1"/>
    </source>
</evidence>
<comment type="caution">
    <text evidence="6">The sequence shown here is derived from an EMBL/GenBank/DDBJ whole genome shotgun (WGS) entry which is preliminary data.</text>
</comment>
<dbReference type="InterPro" id="IPR003339">
    <property type="entry name" value="ABC/ECF_trnsptr_transmembrane"/>
</dbReference>
<name>A0ABT2M382_9FIRM</name>